<evidence type="ECO:0000313" key="3">
    <source>
        <dbReference type="Proteomes" id="UP000035037"/>
    </source>
</evidence>
<name>A0A0G8AY93_9SYNE</name>
<reference evidence="2 3" key="1">
    <citation type="submission" date="2015-02" db="EMBL/GenBank/DDBJ databases">
        <authorList>
            <person name="Slaby B."/>
            <person name="Hentschel U."/>
        </authorList>
    </citation>
    <scope>NUCLEOTIDE SEQUENCE [LARGE SCALE GENOMIC DNA]</scope>
    <source>
        <strain evidence="2">15L</strain>
    </source>
</reference>
<dbReference type="PATRIC" id="fig|1608419.3.peg.1845"/>
<evidence type="ECO:0000313" key="2">
    <source>
        <dbReference type="EMBL" id="KKZ14091.1"/>
    </source>
</evidence>
<dbReference type="EMBL" id="JYFQ01000050">
    <property type="protein sequence ID" value="KKZ14091.1"/>
    <property type="molecule type" value="Genomic_DNA"/>
</dbReference>
<protein>
    <recommendedName>
        <fullName evidence="1">DUF7734 domain-containing protein</fullName>
    </recommendedName>
</protein>
<dbReference type="Proteomes" id="UP000035037">
    <property type="component" value="Unassembled WGS sequence"/>
</dbReference>
<evidence type="ECO:0000259" key="1">
    <source>
        <dbReference type="Pfam" id="PF24869"/>
    </source>
</evidence>
<dbReference type="Pfam" id="PF24869">
    <property type="entry name" value="DUF7734"/>
    <property type="match status" value="1"/>
</dbReference>
<reference evidence="2 3" key="2">
    <citation type="submission" date="2015-05" db="EMBL/GenBank/DDBJ databases">
        <title>Lifestyle Evolution in Cyanobacterial Symbionts of Sponges.</title>
        <authorList>
            <person name="Burgsdorf I."/>
            <person name="Slaby B.M."/>
            <person name="Handley K.M."/>
            <person name="Haber M."/>
            <person name="Blom J."/>
            <person name="Marshall C.W."/>
            <person name="Gilbert J.A."/>
            <person name="Hentschel U."/>
            <person name="Steindler L."/>
        </authorList>
    </citation>
    <scope>NUCLEOTIDE SEQUENCE [LARGE SCALE GENOMIC DNA]</scope>
    <source>
        <strain evidence="2">15L</strain>
    </source>
</reference>
<sequence>MGGWRVASDSDPLQRLERLSAHNHDWVLRCRGQLASGEPFELIMFRGFSSSTSHSTTAAADIPLLNAGDQLETVEILKAPLQPGVEHVLQPAMAPEAFWQELGADQDQP</sequence>
<organism evidence="2 3">
    <name type="scientific">Candidatus Synechococcus spongiarum 15L</name>
    <dbReference type="NCBI Taxonomy" id="1608419"/>
    <lineage>
        <taxon>Bacteria</taxon>
        <taxon>Bacillati</taxon>
        <taxon>Cyanobacteriota</taxon>
        <taxon>Cyanophyceae</taxon>
        <taxon>Synechococcales</taxon>
        <taxon>Synechococcaceae</taxon>
        <taxon>Synechococcus</taxon>
    </lineage>
</organism>
<proteinExistence type="predicted"/>
<comment type="caution">
    <text evidence="2">The sequence shown here is derived from an EMBL/GenBank/DDBJ whole genome shotgun (WGS) entry which is preliminary data.</text>
</comment>
<dbReference type="AlphaFoldDB" id="A0A0G8AY93"/>
<gene>
    <name evidence="2" type="ORF">TQ37_02235</name>
</gene>
<dbReference type="InterPro" id="IPR056636">
    <property type="entry name" value="DUF7734"/>
</dbReference>
<accession>A0A0G8AY93</accession>
<feature type="domain" description="DUF7734" evidence="1">
    <location>
        <begin position="14"/>
        <end position="100"/>
    </location>
</feature>